<evidence type="ECO:0000259" key="2">
    <source>
        <dbReference type="SMART" id="SM00701"/>
    </source>
</evidence>
<dbReference type="CDD" id="cd06583">
    <property type="entry name" value="PGRP"/>
    <property type="match status" value="1"/>
</dbReference>
<dbReference type="InterPro" id="IPR002502">
    <property type="entry name" value="Amidase_domain"/>
</dbReference>
<dbReference type="HOGENOM" id="CLU_079366_1_0_7"/>
<sequence length="143" mass="16028">MAKTHQNIERIVIHCSDTPEGREHNAKDIERWHKERGFVRIGYHYVIKLDGSIEKGRADHEIGAHAKGYNTGSLGICYIGGRSKEGKAKDTRTPEQKQALKKLCAELAGKHPEADFCGHRDLDKGKECPCFDVKSFIKESGIV</sequence>
<gene>
    <name evidence="3" type="ordered locus">Hfelis_00560</name>
</gene>
<evidence type="ECO:0000313" key="4">
    <source>
        <dbReference type="Proteomes" id="UP000007934"/>
    </source>
</evidence>
<dbReference type="RefSeq" id="WP_013468512.1">
    <property type="nucleotide sequence ID" value="NC_014810.2"/>
</dbReference>
<dbReference type="AlphaFoldDB" id="E7AC58"/>
<dbReference type="SUPFAM" id="SSF55846">
    <property type="entry name" value="N-acetylmuramoyl-L-alanine amidase-like"/>
    <property type="match status" value="1"/>
</dbReference>
<accession>E7AC58</accession>
<feature type="domain" description="Peptidoglycan recognition protein family" evidence="2">
    <location>
        <begin position="2"/>
        <end position="123"/>
    </location>
</feature>
<keyword evidence="4" id="KW-1185">Reference proteome</keyword>
<dbReference type="GO" id="GO:0008745">
    <property type="term" value="F:N-acetylmuramoyl-L-alanine amidase activity"/>
    <property type="evidence" value="ECO:0007669"/>
    <property type="project" value="InterPro"/>
</dbReference>
<dbReference type="InterPro" id="IPR036505">
    <property type="entry name" value="Amidase/PGRP_sf"/>
</dbReference>
<dbReference type="SMART" id="SM00701">
    <property type="entry name" value="PGRP"/>
    <property type="match status" value="1"/>
</dbReference>
<dbReference type="InterPro" id="IPR015510">
    <property type="entry name" value="PGRP"/>
</dbReference>
<dbReference type="GO" id="GO:0008270">
    <property type="term" value="F:zinc ion binding"/>
    <property type="evidence" value="ECO:0007669"/>
    <property type="project" value="InterPro"/>
</dbReference>
<dbReference type="GO" id="GO:0009253">
    <property type="term" value="P:peptidoglycan catabolic process"/>
    <property type="evidence" value="ECO:0007669"/>
    <property type="project" value="InterPro"/>
</dbReference>
<comment type="similarity">
    <text evidence="1">Belongs to the N-acetylmuramoyl-L-alanine amidase 2 family.</text>
</comment>
<dbReference type="GeneID" id="36134882"/>
<dbReference type="eggNOG" id="COG3023">
    <property type="taxonomic scope" value="Bacteria"/>
</dbReference>
<dbReference type="PANTHER" id="PTHR11022:SF41">
    <property type="entry name" value="PEPTIDOGLYCAN-RECOGNITION PROTEIN LC-RELATED"/>
    <property type="match status" value="1"/>
</dbReference>
<dbReference type="EMBL" id="FQ670179">
    <property type="protein sequence ID" value="CBY82140.1"/>
    <property type="molecule type" value="Genomic_DNA"/>
</dbReference>
<dbReference type="PANTHER" id="PTHR11022">
    <property type="entry name" value="PEPTIDOGLYCAN RECOGNITION PROTEIN"/>
    <property type="match status" value="1"/>
</dbReference>
<dbReference type="STRING" id="936155.HFELIS_00560"/>
<dbReference type="InterPro" id="IPR006619">
    <property type="entry name" value="PGRP_domain_met/bac"/>
</dbReference>
<evidence type="ECO:0000256" key="1">
    <source>
        <dbReference type="ARBA" id="ARBA00007553"/>
    </source>
</evidence>
<dbReference type="Pfam" id="PF01510">
    <property type="entry name" value="Amidase_2"/>
    <property type="match status" value="1"/>
</dbReference>
<name>E7AC58_HELFC</name>
<dbReference type="OrthoDB" id="8754850at2"/>
<organism evidence="3 4">
    <name type="scientific">Helicobacter felis (strain ATCC 49179 / CCUG 28539 / NCTC 12436 / CS1)</name>
    <dbReference type="NCBI Taxonomy" id="936155"/>
    <lineage>
        <taxon>Bacteria</taxon>
        <taxon>Pseudomonadati</taxon>
        <taxon>Campylobacterota</taxon>
        <taxon>Epsilonproteobacteria</taxon>
        <taxon>Campylobacterales</taxon>
        <taxon>Helicobacteraceae</taxon>
        <taxon>Helicobacter</taxon>
    </lineage>
</organism>
<evidence type="ECO:0000313" key="3">
    <source>
        <dbReference type="EMBL" id="CBY82140.1"/>
    </source>
</evidence>
<reference evidence="3 4" key="1">
    <citation type="journal article" date="2011" name="Genome Biol. Evol.">
        <title>Comparative whole genome sequence analysis of the carcinogenic bacterial model pathogen Helicobacter felis.</title>
        <authorList>
            <person name="Arnold I.C."/>
            <person name="Zigova Z."/>
            <person name="Holden M."/>
            <person name="Lawley T.D."/>
            <person name="Rad R."/>
            <person name="Dougan G."/>
            <person name="Falkow S."/>
            <person name="Bentley S.D."/>
            <person name="Muller A."/>
        </authorList>
    </citation>
    <scope>NUCLEOTIDE SEQUENCE [LARGE SCALE GENOMIC DNA]</scope>
    <source>
        <strain evidence="4">ATCC 49179 / CCUG 28539 / NCTC 12436 / CS1</strain>
    </source>
</reference>
<dbReference type="Gene3D" id="3.40.80.10">
    <property type="entry name" value="Peptidoglycan recognition protein-like"/>
    <property type="match status" value="1"/>
</dbReference>
<dbReference type="KEGG" id="hfe:HFELIS_00560"/>
<dbReference type="Proteomes" id="UP000007934">
    <property type="component" value="Chromosome"/>
</dbReference>
<protein>
    <submittedName>
        <fullName evidence="3">N-acetylmuramoyl-l-alanine amidase</fullName>
    </submittedName>
</protein>
<proteinExistence type="inferred from homology"/>